<evidence type="ECO:0000256" key="5">
    <source>
        <dbReference type="ARBA" id="ARBA00025606"/>
    </source>
</evidence>
<dbReference type="InterPro" id="IPR016098">
    <property type="entry name" value="CAP/MinC_C"/>
</dbReference>
<dbReference type="InterPro" id="IPR013033">
    <property type="entry name" value="MinC"/>
</dbReference>
<evidence type="ECO:0000313" key="11">
    <source>
        <dbReference type="Proteomes" id="UP000254601"/>
    </source>
</evidence>
<evidence type="ECO:0000313" key="10">
    <source>
        <dbReference type="EMBL" id="SUO95455.1"/>
    </source>
</evidence>
<dbReference type="Gene3D" id="3.30.70.260">
    <property type="match status" value="1"/>
</dbReference>
<accession>A0A380MSC0</accession>
<proteinExistence type="inferred from homology"/>
<comment type="subunit">
    <text evidence="6">Interacts with MinD and FtsZ.</text>
</comment>
<keyword evidence="2 6" id="KW-0132">Cell division</keyword>
<dbReference type="GO" id="GO:0000902">
    <property type="term" value="P:cell morphogenesis"/>
    <property type="evidence" value="ECO:0007669"/>
    <property type="project" value="InterPro"/>
</dbReference>
<dbReference type="GO" id="GO:0051302">
    <property type="term" value="P:regulation of cell division"/>
    <property type="evidence" value="ECO:0007669"/>
    <property type="project" value="InterPro"/>
</dbReference>
<dbReference type="Gene3D" id="2.160.20.70">
    <property type="match status" value="1"/>
</dbReference>
<dbReference type="PANTHER" id="PTHR34108">
    <property type="entry name" value="SEPTUM SITE-DETERMINING PROTEIN MINC"/>
    <property type="match status" value="1"/>
</dbReference>
<dbReference type="InterPro" id="IPR005526">
    <property type="entry name" value="Septum_form_inhib_MinC_C"/>
</dbReference>
<dbReference type="Pfam" id="PF03775">
    <property type="entry name" value="MinC_C"/>
    <property type="match status" value="1"/>
</dbReference>
<dbReference type="EMBL" id="UHIC01000001">
    <property type="protein sequence ID" value="SUO95455.1"/>
    <property type="molecule type" value="Genomic_DNA"/>
</dbReference>
<evidence type="ECO:0000256" key="3">
    <source>
        <dbReference type="ARBA" id="ARBA00023210"/>
    </source>
</evidence>
<evidence type="ECO:0000256" key="2">
    <source>
        <dbReference type="ARBA" id="ARBA00022618"/>
    </source>
</evidence>
<comment type="function">
    <text evidence="5 6">Cell division inhibitor that blocks the formation of polar Z ring septums. Rapidly oscillates between the poles of the cell to destabilize FtsZ filaments that have formed before they mature into polar Z rings. Prevents FtsZ polymerization.</text>
</comment>
<dbReference type="GO" id="GO:1901891">
    <property type="term" value="P:regulation of cell septum assembly"/>
    <property type="evidence" value="ECO:0007669"/>
    <property type="project" value="InterPro"/>
</dbReference>
<organism evidence="10 11">
    <name type="scientific">Suttonella ornithocola</name>
    <dbReference type="NCBI Taxonomy" id="279832"/>
    <lineage>
        <taxon>Bacteria</taxon>
        <taxon>Pseudomonadati</taxon>
        <taxon>Pseudomonadota</taxon>
        <taxon>Gammaproteobacteria</taxon>
        <taxon>Cardiobacteriales</taxon>
        <taxon>Cardiobacteriaceae</taxon>
        <taxon>Suttonella</taxon>
    </lineage>
</organism>
<dbReference type="PANTHER" id="PTHR34108:SF1">
    <property type="entry name" value="SEPTUM SITE-DETERMINING PROTEIN MINC"/>
    <property type="match status" value="1"/>
</dbReference>
<reference evidence="10 11" key="1">
    <citation type="submission" date="2018-06" db="EMBL/GenBank/DDBJ databases">
        <authorList>
            <consortium name="Pathogen Informatics"/>
            <person name="Doyle S."/>
        </authorList>
    </citation>
    <scope>NUCLEOTIDE SEQUENCE [LARGE SCALE GENOMIC DNA]</scope>
    <source>
        <strain evidence="10 11">NCTC13337</strain>
    </source>
</reference>
<dbReference type="AlphaFoldDB" id="A0A380MSC0"/>
<dbReference type="SUPFAM" id="SSF63848">
    <property type="entry name" value="Cell-division inhibitor MinC, C-terminal domain"/>
    <property type="match status" value="1"/>
</dbReference>
<protein>
    <recommendedName>
        <fullName evidence="6">Probable septum site-determining protein MinC</fullName>
    </recommendedName>
</protein>
<dbReference type="NCBIfam" id="TIGR01222">
    <property type="entry name" value="minC"/>
    <property type="match status" value="1"/>
</dbReference>
<feature type="domain" description="Septum formation inhibitor MinC N-terminal" evidence="9">
    <location>
        <begin position="5"/>
        <end position="78"/>
    </location>
</feature>
<evidence type="ECO:0000256" key="7">
    <source>
        <dbReference type="SAM" id="MobiDB-lite"/>
    </source>
</evidence>
<dbReference type="Proteomes" id="UP000254601">
    <property type="component" value="Unassembled WGS sequence"/>
</dbReference>
<dbReference type="InterPro" id="IPR036145">
    <property type="entry name" value="MinC_C_sf"/>
</dbReference>
<keyword evidence="3 6" id="KW-0717">Septation</keyword>
<dbReference type="GO" id="GO:0000917">
    <property type="term" value="P:division septum assembly"/>
    <property type="evidence" value="ECO:0007669"/>
    <property type="project" value="UniProtKB-KW"/>
</dbReference>
<keyword evidence="4 6" id="KW-0131">Cell cycle</keyword>
<evidence type="ECO:0000259" key="9">
    <source>
        <dbReference type="Pfam" id="PF05209"/>
    </source>
</evidence>
<dbReference type="Pfam" id="PF05209">
    <property type="entry name" value="MinC_N"/>
    <property type="match status" value="1"/>
</dbReference>
<evidence type="ECO:0000256" key="4">
    <source>
        <dbReference type="ARBA" id="ARBA00023306"/>
    </source>
</evidence>
<dbReference type="RefSeq" id="WP_072576323.1">
    <property type="nucleotide sequence ID" value="NZ_LWHB01000064.1"/>
</dbReference>
<evidence type="ECO:0000256" key="1">
    <source>
        <dbReference type="ARBA" id="ARBA00006291"/>
    </source>
</evidence>
<feature type="compositionally biased region" description="Polar residues" evidence="7">
    <location>
        <begin position="114"/>
        <end position="136"/>
    </location>
</feature>
<dbReference type="HAMAP" id="MF_00267">
    <property type="entry name" value="MinC"/>
    <property type="match status" value="1"/>
</dbReference>
<feature type="region of interest" description="Disordered" evidence="7">
    <location>
        <begin position="109"/>
        <end position="136"/>
    </location>
</feature>
<dbReference type="InterPro" id="IPR007874">
    <property type="entry name" value="MinC_N"/>
</dbReference>
<evidence type="ECO:0000256" key="6">
    <source>
        <dbReference type="HAMAP-Rule" id="MF_00267"/>
    </source>
</evidence>
<gene>
    <name evidence="6 10" type="primary">minC</name>
    <name evidence="10" type="ORF">NCTC13337_01351</name>
</gene>
<sequence>MSVQLEFRPRTAHLTSVHFSNTNLQEIQQTLKEKLSASPEGFFSGMGFIANLEGLSIEKANFNWLKELKTIFLDNGLTLIALTHHPYPIKTLTQLGLADIPMKEARSTKKETLEVSNTITEPKSTNQEPSSPLASLSKNSKLDTKIIRGNIRSGQRVYAPDTDLTIIGIVGAGAEVIADGNIHILGSLRGRAFSGAKGNESTYIYASDFSAELVSIAGSYQTMEQLDPYKGEKNCLVTLNEDDTMLIVSV</sequence>
<feature type="domain" description="Septum formation inhibitor MinC C-terminal" evidence="8">
    <location>
        <begin position="146"/>
        <end position="243"/>
    </location>
</feature>
<dbReference type="OrthoDB" id="9794530at2"/>
<keyword evidence="11" id="KW-1185">Reference proteome</keyword>
<comment type="similarity">
    <text evidence="1 6">Belongs to the MinC family.</text>
</comment>
<evidence type="ECO:0000259" key="8">
    <source>
        <dbReference type="Pfam" id="PF03775"/>
    </source>
</evidence>
<name>A0A380MSC0_9GAMM</name>